<feature type="compositionally biased region" description="Acidic residues" evidence="1">
    <location>
        <begin position="44"/>
        <end position="61"/>
    </location>
</feature>
<dbReference type="Gene3D" id="6.20.20.10">
    <property type="match status" value="1"/>
</dbReference>
<dbReference type="EMBL" id="LR798396">
    <property type="protein sequence ID" value="CAB5228663.1"/>
    <property type="molecule type" value="Genomic_DNA"/>
</dbReference>
<evidence type="ECO:0000313" key="2">
    <source>
        <dbReference type="EMBL" id="CAB5228663.1"/>
    </source>
</evidence>
<name>A0A6J7XFN7_9CAUD</name>
<feature type="region of interest" description="Disordered" evidence="1">
    <location>
        <begin position="35"/>
        <end position="61"/>
    </location>
</feature>
<evidence type="ECO:0000256" key="1">
    <source>
        <dbReference type="SAM" id="MobiDB-lite"/>
    </source>
</evidence>
<reference evidence="2" key="1">
    <citation type="submission" date="2020-05" db="EMBL/GenBank/DDBJ databases">
        <authorList>
            <person name="Chiriac C."/>
            <person name="Salcher M."/>
            <person name="Ghai R."/>
            <person name="Kavagutti S V."/>
        </authorList>
    </citation>
    <scope>NUCLEOTIDE SEQUENCE</scope>
</reference>
<organism evidence="2">
    <name type="scientific">uncultured Caudovirales phage</name>
    <dbReference type="NCBI Taxonomy" id="2100421"/>
    <lineage>
        <taxon>Viruses</taxon>
        <taxon>Duplodnaviria</taxon>
        <taxon>Heunggongvirae</taxon>
        <taxon>Uroviricota</taxon>
        <taxon>Caudoviricetes</taxon>
        <taxon>Peduoviridae</taxon>
        <taxon>Maltschvirus</taxon>
        <taxon>Maltschvirus maltsch</taxon>
    </lineage>
</organism>
<sequence length="61" mass="6610">MRTRSAEIDDGNICSSCNGTGEGQFDGSRCFSCKGSGEEVGERDFDDFDEPEEPEIDDGPL</sequence>
<gene>
    <name evidence="2" type="ORF">UFOVP1544_14</name>
</gene>
<protein>
    <submittedName>
        <fullName evidence="2">Uncharacterized protein</fullName>
    </submittedName>
</protein>
<dbReference type="SUPFAM" id="SSF57938">
    <property type="entry name" value="DnaJ/Hsp40 cysteine-rich domain"/>
    <property type="match status" value="1"/>
</dbReference>
<proteinExistence type="predicted"/>
<accession>A0A6J7XFN7</accession>
<dbReference type="InterPro" id="IPR036410">
    <property type="entry name" value="HSP_DnaJ_Cys-rich_dom_sf"/>
</dbReference>